<dbReference type="OrthoDB" id="494991at2"/>
<reference evidence="4 5" key="1">
    <citation type="submission" date="2019-08" db="EMBL/GenBank/DDBJ databases">
        <title>Lewinella sp. strain SSH13 Genome sequencing and assembly.</title>
        <authorList>
            <person name="Kim I."/>
        </authorList>
    </citation>
    <scope>NUCLEOTIDE SEQUENCE [LARGE SCALE GENOMIC DNA]</scope>
    <source>
        <strain evidence="4 5">SSH13</strain>
    </source>
</reference>
<accession>A0A5C7FIP1</accession>
<feature type="DNA-binding region" description="H-T-H motif" evidence="2">
    <location>
        <begin position="30"/>
        <end position="49"/>
    </location>
</feature>
<dbReference type="InterPro" id="IPR001647">
    <property type="entry name" value="HTH_TetR"/>
</dbReference>
<dbReference type="SUPFAM" id="SSF46689">
    <property type="entry name" value="Homeodomain-like"/>
    <property type="match status" value="1"/>
</dbReference>
<dbReference type="RefSeq" id="WP_147929480.1">
    <property type="nucleotide sequence ID" value="NZ_VOXD01000004.1"/>
</dbReference>
<dbReference type="GO" id="GO:0003677">
    <property type="term" value="F:DNA binding"/>
    <property type="evidence" value="ECO:0007669"/>
    <property type="project" value="UniProtKB-UniRule"/>
</dbReference>
<feature type="domain" description="HTH tetR-type" evidence="3">
    <location>
        <begin position="7"/>
        <end position="67"/>
    </location>
</feature>
<keyword evidence="5" id="KW-1185">Reference proteome</keyword>
<dbReference type="EMBL" id="VOXD01000004">
    <property type="protein sequence ID" value="TXF91023.1"/>
    <property type="molecule type" value="Genomic_DNA"/>
</dbReference>
<name>A0A5C7FIP1_9BACT</name>
<sequence>MQVTSSTTSKTALLKAAKDLFWVHGIKRVSVEEICSTAGLSKMTFYRNFPNKEAIAYELMRSLIRESHADYEEIMERPESLSARLRKVIRVKTKHSQGISDEFLYDMLRSEDPKFKKLIEDGKKKASERLSHYLYESIGRAEIDQDTNVEFILYWLDEISIKMEDEAMIAIFPDPAERIDHLSRLLFFGISGRTNARN</sequence>
<dbReference type="InterPro" id="IPR050624">
    <property type="entry name" value="HTH-type_Tx_Regulator"/>
</dbReference>
<evidence type="ECO:0000259" key="3">
    <source>
        <dbReference type="PROSITE" id="PS50977"/>
    </source>
</evidence>
<dbReference type="Proteomes" id="UP000321907">
    <property type="component" value="Unassembled WGS sequence"/>
</dbReference>
<dbReference type="PRINTS" id="PR00455">
    <property type="entry name" value="HTHTETR"/>
</dbReference>
<dbReference type="InterPro" id="IPR009057">
    <property type="entry name" value="Homeodomain-like_sf"/>
</dbReference>
<dbReference type="AlphaFoldDB" id="A0A5C7FIP1"/>
<keyword evidence="1 2" id="KW-0238">DNA-binding</keyword>
<comment type="caution">
    <text evidence="4">The sequence shown here is derived from an EMBL/GenBank/DDBJ whole genome shotgun (WGS) entry which is preliminary data.</text>
</comment>
<dbReference type="Gene3D" id="1.10.357.10">
    <property type="entry name" value="Tetracycline Repressor, domain 2"/>
    <property type="match status" value="1"/>
</dbReference>
<gene>
    <name evidence="4" type="ORF">FUA23_04255</name>
</gene>
<evidence type="ECO:0000256" key="1">
    <source>
        <dbReference type="ARBA" id="ARBA00023125"/>
    </source>
</evidence>
<dbReference type="PANTHER" id="PTHR43479">
    <property type="entry name" value="ACREF/ENVCD OPERON REPRESSOR-RELATED"/>
    <property type="match status" value="1"/>
</dbReference>
<evidence type="ECO:0000313" key="5">
    <source>
        <dbReference type="Proteomes" id="UP000321907"/>
    </source>
</evidence>
<dbReference type="Pfam" id="PF00440">
    <property type="entry name" value="TetR_N"/>
    <property type="match status" value="1"/>
</dbReference>
<evidence type="ECO:0000256" key="2">
    <source>
        <dbReference type="PROSITE-ProRule" id="PRU00335"/>
    </source>
</evidence>
<proteinExistence type="predicted"/>
<organism evidence="4 5">
    <name type="scientific">Neolewinella aurantiaca</name>
    <dbReference type="NCBI Taxonomy" id="2602767"/>
    <lineage>
        <taxon>Bacteria</taxon>
        <taxon>Pseudomonadati</taxon>
        <taxon>Bacteroidota</taxon>
        <taxon>Saprospiria</taxon>
        <taxon>Saprospirales</taxon>
        <taxon>Lewinellaceae</taxon>
        <taxon>Neolewinella</taxon>
    </lineage>
</organism>
<evidence type="ECO:0000313" key="4">
    <source>
        <dbReference type="EMBL" id="TXF91023.1"/>
    </source>
</evidence>
<dbReference type="PANTHER" id="PTHR43479:SF11">
    <property type="entry name" value="ACREF_ENVCD OPERON REPRESSOR-RELATED"/>
    <property type="match status" value="1"/>
</dbReference>
<protein>
    <submittedName>
        <fullName evidence="4">TetR/AcrR family transcriptional regulator</fullName>
    </submittedName>
</protein>
<dbReference type="PROSITE" id="PS50977">
    <property type="entry name" value="HTH_TETR_2"/>
    <property type="match status" value="1"/>
</dbReference>